<evidence type="ECO:0000313" key="2">
    <source>
        <dbReference type="WBParaSite" id="ES5_v2.g15496.t1"/>
    </source>
</evidence>
<proteinExistence type="predicted"/>
<dbReference type="Proteomes" id="UP000887579">
    <property type="component" value="Unplaced"/>
</dbReference>
<reference evidence="2" key="1">
    <citation type="submission" date="2022-11" db="UniProtKB">
        <authorList>
            <consortium name="WormBaseParasite"/>
        </authorList>
    </citation>
    <scope>IDENTIFICATION</scope>
</reference>
<name>A0AC34FEA6_9BILA</name>
<organism evidence="1 2">
    <name type="scientific">Panagrolaimus sp. ES5</name>
    <dbReference type="NCBI Taxonomy" id="591445"/>
    <lineage>
        <taxon>Eukaryota</taxon>
        <taxon>Metazoa</taxon>
        <taxon>Ecdysozoa</taxon>
        <taxon>Nematoda</taxon>
        <taxon>Chromadorea</taxon>
        <taxon>Rhabditida</taxon>
        <taxon>Tylenchina</taxon>
        <taxon>Panagrolaimomorpha</taxon>
        <taxon>Panagrolaimoidea</taxon>
        <taxon>Panagrolaimidae</taxon>
        <taxon>Panagrolaimus</taxon>
    </lineage>
</organism>
<protein>
    <submittedName>
        <fullName evidence="2">FLYWCH-type domain-containing protein</fullName>
    </submittedName>
</protein>
<sequence length="219" mass="24301">MDQRVKVIKEAGQPRRKKPYVLVDGHKYNLQNKNTNTCNWQCCNKICKGKVKTTSMEEDAQLIGEPYDHDICHLKTTHGPSEKFLRSKNKCKTPSMSSLTPDQRSNRQEDAVPKLGHPTASKILSSPSDQSVAPKNASKNTDSVTSSVYAISSSPLFSLYSEDPLAPANASKNPNSVTSSIYAISSSPLFSLYSEDPRTYIMQEQPTESSKKVMKLKLD</sequence>
<dbReference type="WBParaSite" id="ES5_v2.g15496.t1">
    <property type="protein sequence ID" value="ES5_v2.g15496.t1"/>
    <property type="gene ID" value="ES5_v2.g15496"/>
</dbReference>
<evidence type="ECO:0000313" key="1">
    <source>
        <dbReference type="Proteomes" id="UP000887579"/>
    </source>
</evidence>
<accession>A0AC34FEA6</accession>